<protein>
    <recommendedName>
        <fullName evidence="4">Tripartite tricarboxylate transporter TctB family protein</fullName>
    </recommendedName>
</protein>
<evidence type="ECO:0008006" key="4">
    <source>
        <dbReference type="Google" id="ProtNLM"/>
    </source>
</evidence>
<evidence type="ECO:0000313" key="3">
    <source>
        <dbReference type="Proteomes" id="UP001500752"/>
    </source>
</evidence>
<comment type="caution">
    <text evidence="2">The sequence shown here is derived from an EMBL/GenBank/DDBJ whole genome shotgun (WGS) entry which is preliminary data.</text>
</comment>
<keyword evidence="3" id="KW-1185">Reference proteome</keyword>
<feature type="transmembrane region" description="Helical" evidence="1">
    <location>
        <begin position="121"/>
        <end position="145"/>
    </location>
</feature>
<reference evidence="3" key="1">
    <citation type="journal article" date="2019" name="Int. J. Syst. Evol. Microbiol.">
        <title>The Global Catalogue of Microorganisms (GCM) 10K type strain sequencing project: providing services to taxonomists for standard genome sequencing and annotation.</title>
        <authorList>
            <consortium name="The Broad Institute Genomics Platform"/>
            <consortium name="The Broad Institute Genome Sequencing Center for Infectious Disease"/>
            <person name="Wu L."/>
            <person name="Ma J."/>
        </authorList>
    </citation>
    <scope>NUCLEOTIDE SEQUENCE [LARGE SCALE GENOMIC DNA]</scope>
    <source>
        <strain evidence="3">JCM 30742</strain>
    </source>
</reference>
<keyword evidence="1" id="KW-0812">Transmembrane</keyword>
<feature type="transmembrane region" description="Helical" evidence="1">
    <location>
        <begin position="68"/>
        <end position="89"/>
    </location>
</feature>
<accession>A0ABP7BMD8</accession>
<evidence type="ECO:0000313" key="2">
    <source>
        <dbReference type="EMBL" id="GAA3665164.1"/>
    </source>
</evidence>
<name>A0ABP7BMD8_9MICC</name>
<gene>
    <name evidence="2" type="ORF">GCM10023081_00060</name>
</gene>
<sequence>MRIFAAGTAGRVSLSLVAAGLAALPVAFLLPTEPLRLVACNAALLMLVAGAGIGILADHHDRHEALTFAPSTPAGYLTLALFVAAAVLLGTRFAVVGLGLGLLAIAAGLFSVTARHDRSALVLAGTLLPAALVSFFLLGEFALALGP</sequence>
<organism evidence="2 3">
    <name type="scientific">Arthrobacter ginkgonis</name>
    <dbReference type="NCBI Taxonomy" id="1630594"/>
    <lineage>
        <taxon>Bacteria</taxon>
        <taxon>Bacillati</taxon>
        <taxon>Actinomycetota</taxon>
        <taxon>Actinomycetes</taxon>
        <taxon>Micrococcales</taxon>
        <taxon>Micrococcaceae</taxon>
        <taxon>Arthrobacter</taxon>
    </lineage>
</organism>
<proteinExistence type="predicted"/>
<keyword evidence="1" id="KW-0472">Membrane</keyword>
<feature type="transmembrane region" description="Helical" evidence="1">
    <location>
        <begin position="36"/>
        <end position="56"/>
    </location>
</feature>
<feature type="transmembrane region" description="Helical" evidence="1">
    <location>
        <begin position="95"/>
        <end position="114"/>
    </location>
</feature>
<dbReference type="EMBL" id="BAABEO010000001">
    <property type="protein sequence ID" value="GAA3665164.1"/>
    <property type="molecule type" value="Genomic_DNA"/>
</dbReference>
<dbReference type="RefSeq" id="WP_345147529.1">
    <property type="nucleotide sequence ID" value="NZ_BAABEO010000001.1"/>
</dbReference>
<feature type="transmembrane region" description="Helical" evidence="1">
    <location>
        <begin position="12"/>
        <end position="30"/>
    </location>
</feature>
<dbReference type="Proteomes" id="UP001500752">
    <property type="component" value="Unassembled WGS sequence"/>
</dbReference>
<evidence type="ECO:0000256" key="1">
    <source>
        <dbReference type="SAM" id="Phobius"/>
    </source>
</evidence>
<keyword evidence="1" id="KW-1133">Transmembrane helix</keyword>